<proteinExistence type="inferred from homology"/>
<feature type="binding site" evidence="6">
    <location>
        <position position="99"/>
    </location>
    <ligand>
        <name>Mg(2+)</name>
        <dbReference type="ChEBI" id="CHEBI:18420"/>
    </ligand>
</feature>
<evidence type="ECO:0000313" key="7">
    <source>
        <dbReference type="EMBL" id="RRD48309.1"/>
    </source>
</evidence>
<evidence type="ECO:0000313" key="8">
    <source>
        <dbReference type="Proteomes" id="UP000280935"/>
    </source>
</evidence>
<protein>
    <recommendedName>
        <fullName evidence="6">Ribonuclease VapC</fullName>
        <shortName evidence="6">RNase VapC</shortName>
        <ecNumber evidence="6">3.1.-.-</ecNumber>
    </recommendedName>
    <alternativeName>
        <fullName evidence="6">Toxin VapC</fullName>
    </alternativeName>
</protein>
<dbReference type="InterPro" id="IPR022907">
    <property type="entry name" value="VapC_family"/>
</dbReference>
<evidence type="ECO:0000256" key="3">
    <source>
        <dbReference type="ARBA" id="ARBA00022723"/>
    </source>
</evidence>
<dbReference type="SUPFAM" id="SSF88723">
    <property type="entry name" value="PIN domain-like"/>
    <property type="match status" value="1"/>
</dbReference>
<keyword evidence="1 6" id="KW-1277">Toxin-antitoxin system</keyword>
<dbReference type="HAMAP" id="MF_00265">
    <property type="entry name" value="VapC_Nob1"/>
    <property type="match status" value="1"/>
</dbReference>
<dbReference type="Proteomes" id="UP000280935">
    <property type="component" value="Unassembled WGS sequence"/>
</dbReference>
<evidence type="ECO:0000256" key="4">
    <source>
        <dbReference type="ARBA" id="ARBA00022801"/>
    </source>
</evidence>
<evidence type="ECO:0000256" key="5">
    <source>
        <dbReference type="ARBA" id="ARBA00022842"/>
    </source>
</evidence>
<keyword evidence="4 6" id="KW-0378">Hydrolase</keyword>
<dbReference type="OrthoDB" id="196567at2"/>
<keyword evidence="5 6" id="KW-0460">Magnesium</keyword>
<dbReference type="GO" id="GO:0090729">
    <property type="term" value="F:toxin activity"/>
    <property type="evidence" value="ECO:0007669"/>
    <property type="project" value="UniProtKB-KW"/>
</dbReference>
<evidence type="ECO:0000256" key="6">
    <source>
        <dbReference type="HAMAP-Rule" id="MF_00265"/>
    </source>
</evidence>
<keyword evidence="6" id="KW-0800">Toxin</keyword>
<dbReference type="GO" id="GO:0004540">
    <property type="term" value="F:RNA nuclease activity"/>
    <property type="evidence" value="ECO:0007669"/>
    <property type="project" value="InterPro"/>
</dbReference>
<comment type="similarity">
    <text evidence="6">Belongs to the PINc/VapC protein family.</text>
</comment>
<keyword evidence="3 6" id="KW-0479">Metal-binding</keyword>
<dbReference type="GO" id="GO:0016787">
    <property type="term" value="F:hydrolase activity"/>
    <property type="evidence" value="ECO:0007669"/>
    <property type="project" value="UniProtKB-KW"/>
</dbReference>
<name>A0A3P1WNV6_9ACTN</name>
<comment type="function">
    <text evidence="6">Toxic component of a toxin-antitoxin (TA) system. An RNase.</text>
</comment>
<feature type="binding site" evidence="6">
    <location>
        <position position="7"/>
    </location>
    <ligand>
        <name>Mg(2+)</name>
        <dbReference type="ChEBI" id="CHEBI:18420"/>
    </ligand>
</feature>
<dbReference type="EC" id="3.1.-.-" evidence="6"/>
<dbReference type="RefSeq" id="WP_125228989.1">
    <property type="nucleotide sequence ID" value="NZ_RQYT01000045.1"/>
</dbReference>
<accession>A0A3P1WNV6</accession>
<dbReference type="InterPro" id="IPR029060">
    <property type="entry name" value="PIN-like_dom_sf"/>
</dbReference>
<evidence type="ECO:0000256" key="2">
    <source>
        <dbReference type="ARBA" id="ARBA00022722"/>
    </source>
</evidence>
<keyword evidence="2 6" id="KW-0540">Nuclease</keyword>
<evidence type="ECO:0000256" key="1">
    <source>
        <dbReference type="ARBA" id="ARBA00022649"/>
    </source>
</evidence>
<comment type="caution">
    <text evidence="7">The sequence shown here is derived from an EMBL/GenBank/DDBJ whole genome shotgun (WGS) entry which is preliminary data.</text>
</comment>
<sequence>MSIWLLDADVLIASVFPDHEHHREVVRWWREFGEGSFATNGLVEGALVRFALRSGLTVAAAQRSLQSVHARPGWQFFADAPSYVDVDLSSVVGHKQVTDHYLAAVARMRRATVLTLDRAFADSCPDVLHLTDWDANRS</sequence>
<gene>
    <name evidence="6" type="primary">vapC</name>
    <name evidence="7" type="ORF">EII35_13510</name>
</gene>
<dbReference type="AlphaFoldDB" id="A0A3P1WNV6"/>
<dbReference type="GO" id="GO:0000287">
    <property type="term" value="F:magnesium ion binding"/>
    <property type="evidence" value="ECO:0007669"/>
    <property type="project" value="UniProtKB-UniRule"/>
</dbReference>
<dbReference type="EMBL" id="RQYT01000045">
    <property type="protein sequence ID" value="RRD48309.1"/>
    <property type="molecule type" value="Genomic_DNA"/>
</dbReference>
<reference evidence="7 8" key="1">
    <citation type="submission" date="2018-11" db="EMBL/GenBank/DDBJ databases">
        <title>Genomes From Bacteria Associated with the Canine Oral Cavity: a Test Case for Automated Genome-Based Taxonomic Assignment.</title>
        <authorList>
            <person name="Coil D.A."/>
            <person name="Jospin G."/>
            <person name="Darling A.E."/>
            <person name="Wallis C."/>
            <person name="Davis I.J."/>
            <person name="Harris S."/>
            <person name="Eisen J.A."/>
            <person name="Holcombe L.J."/>
            <person name="O'Flynn C."/>
        </authorList>
    </citation>
    <scope>NUCLEOTIDE SEQUENCE [LARGE SCALE GENOMIC DNA]</scope>
    <source>
        <strain evidence="7 8">OH2822_COT-296</strain>
    </source>
</reference>
<comment type="cofactor">
    <cofactor evidence="6">
        <name>Mg(2+)</name>
        <dbReference type="ChEBI" id="CHEBI:18420"/>
    </cofactor>
</comment>
<organism evidence="7 8">
    <name type="scientific">Arachnia propionica</name>
    <dbReference type="NCBI Taxonomy" id="1750"/>
    <lineage>
        <taxon>Bacteria</taxon>
        <taxon>Bacillati</taxon>
        <taxon>Actinomycetota</taxon>
        <taxon>Actinomycetes</taxon>
        <taxon>Propionibacteriales</taxon>
        <taxon>Propionibacteriaceae</taxon>
        <taxon>Arachnia</taxon>
    </lineage>
</organism>
<dbReference type="Gene3D" id="3.40.50.1010">
    <property type="entry name" value="5'-nuclease"/>
    <property type="match status" value="1"/>
</dbReference>